<protein>
    <submittedName>
        <fullName evidence="1">Uncharacterized protein</fullName>
    </submittedName>
</protein>
<sequence length="86" mass="9925">MANYDPNKRYTWGPEDKFEVSGQEFGLILNTVRTFLQSEEAGKYQLMMKTNEIIEKIMAEGVEKDIVKEVPEENPVDVPTMEVVQQ</sequence>
<dbReference type="EMBL" id="MW030560">
    <property type="protein sequence ID" value="QPI16447.1"/>
    <property type="molecule type" value="Genomic_DNA"/>
</dbReference>
<proteinExistence type="predicted"/>
<gene>
    <name evidence="1" type="ORF">NIOZUU157_00342</name>
</gene>
<name>A0A7S9SSJ4_9VIRU</name>
<reference evidence="1" key="1">
    <citation type="submission" date="2020-08" db="EMBL/GenBank/DDBJ databases">
        <title>Bridging the membrane lipid divide: bacteria of the FCB group superphylum have the potential to synthesize archaeal ether lipids.</title>
        <authorList>
            <person name="Villanueva L."/>
            <person name="von Meijenfeldt F.A.B."/>
            <person name="Westbye A.B."/>
            <person name="Yadav S."/>
            <person name="Hopmans E.C."/>
            <person name="Dutilh B.E."/>
            <person name="Sinninghe Damste J.S."/>
        </authorList>
    </citation>
    <scope>NUCLEOTIDE SEQUENCE</scope>
    <source>
        <strain evidence="1">NIOZ-UU157</strain>
    </source>
</reference>
<accession>A0A7S9SSJ4</accession>
<organism evidence="1">
    <name type="scientific">Virus NIOZ-UU157</name>
    <dbReference type="NCBI Taxonomy" id="2763269"/>
    <lineage>
        <taxon>Viruses</taxon>
    </lineage>
</organism>
<evidence type="ECO:0000313" key="1">
    <source>
        <dbReference type="EMBL" id="QPI16447.1"/>
    </source>
</evidence>